<dbReference type="InterPro" id="IPR016181">
    <property type="entry name" value="Acyl_CoA_acyltransferase"/>
</dbReference>
<dbReference type="Proteomes" id="UP000045051">
    <property type="component" value="Unassembled WGS sequence"/>
</dbReference>
<dbReference type="GO" id="GO:0016747">
    <property type="term" value="F:acyltransferase activity, transferring groups other than amino-acyl groups"/>
    <property type="evidence" value="ECO:0007669"/>
    <property type="project" value="InterPro"/>
</dbReference>
<evidence type="ECO:0000259" key="1">
    <source>
        <dbReference type="PROSITE" id="PS51186"/>
    </source>
</evidence>
<dbReference type="Gene3D" id="3.40.630.30">
    <property type="match status" value="1"/>
</dbReference>
<keyword evidence="2" id="KW-0808">Transferase</keyword>
<feature type="domain" description="N-acetyltransferase" evidence="1">
    <location>
        <begin position="7"/>
        <end position="172"/>
    </location>
</feature>
<evidence type="ECO:0000313" key="2">
    <source>
        <dbReference type="EMBL" id="CEN43334.1"/>
    </source>
</evidence>
<protein>
    <submittedName>
        <fullName evidence="2">Acetyltransferase</fullName>
    </submittedName>
</protein>
<dbReference type="InterPro" id="IPR000182">
    <property type="entry name" value="GNAT_dom"/>
</dbReference>
<dbReference type="Pfam" id="PF00583">
    <property type="entry name" value="Acetyltransf_1"/>
    <property type="match status" value="1"/>
</dbReference>
<accession>A0A0B7HXL5</accession>
<dbReference type="SUPFAM" id="SSF55729">
    <property type="entry name" value="Acyl-CoA N-acyltransferases (Nat)"/>
    <property type="match status" value="1"/>
</dbReference>
<proteinExistence type="predicted"/>
<organism evidence="2 3">
    <name type="scientific">Capnocytophaga canis</name>
    <dbReference type="NCBI Taxonomy" id="1848903"/>
    <lineage>
        <taxon>Bacteria</taxon>
        <taxon>Pseudomonadati</taxon>
        <taxon>Bacteroidota</taxon>
        <taxon>Flavobacteriia</taxon>
        <taxon>Flavobacteriales</taxon>
        <taxon>Flavobacteriaceae</taxon>
        <taxon>Capnocytophaga</taxon>
    </lineage>
</organism>
<dbReference type="EMBL" id="CDOI01000002">
    <property type="protein sequence ID" value="CEN43334.1"/>
    <property type="molecule type" value="Genomic_DNA"/>
</dbReference>
<reference evidence="2 3" key="1">
    <citation type="submission" date="2015-01" db="EMBL/GenBank/DDBJ databases">
        <authorList>
            <person name="Xiang T."/>
            <person name="Song Y."/>
            <person name="Huang L."/>
            <person name="Wang B."/>
            <person name="Wu P."/>
        </authorList>
    </citation>
    <scope>NUCLEOTIDE SEQUENCE [LARGE SCALE GENOMIC DNA]</scope>
    <source>
        <strain evidence="2 3">CcD38</strain>
    </source>
</reference>
<dbReference type="RefSeq" id="WP_042343041.1">
    <property type="nucleotide sequence ID" value="NZ_CDOI01000002.1"/>
</dbReference>
<dbReference type="AlphaFoldDB" id="A0A0B7HXL5"/>
<gene>
    <name evidence="2" type="ORF">CCAND38_100015</name>
</gene>
<sequence>MNTFSDYHFRIATTDDFSAIWEIILFAKEIRKQEGSSQWQDGYPNEATIFADIQNKYGYVVEFQSEIVGYFAFILGAEPAYESIDGKWVSEQSYAVVHRMAVSAKGKGKGLSKRMLQKAAELSVDNNTFSLRIDTNFDNIPMLRSIQTLGYVYCGEVYFRGSARKAFEKVLR</sequence>
<evidence type="ECO:0000313" key="3">
    <source>
        <dbReference type="Proteomes" id="UP000045051"/>
    </source>
</evidence>
<name>A0A0B7HXL5_9FLAO</name>
<dbReference type="PROSITE" id="PS51186">
    <property type="entry name" value="GNAT"/>
    <property type="match status" value="1"/>
</dbReference>
<keyword evidence="3" id="KW-1185">Reference proteome</keyword>